<evidence type="ECO:0000313" key="3">
    <source>
        <dbReference type="EMBL" id="SNZ20745.1"/>
    </source>
</evidence>
<dbReference type="RefSeq" id="WP_170956174.1">
    <property type="nucleotide sequence ID" value="NZ_OBEL01000005.1"/>
</dbReference>
<protein>
    <submittedName>
        <fullName evidence="3">Uncharacterized protein involved in outer membrane biogenesis</fullName>
    </submittedName>
</protein>
<feature type="region of interest" description="Disordered" evidence="1">
    <location>
        <begin position="672"/>
        <end position="705"/>
    </location>
</feature>
<gene>
    <name evidence="3" type="ORF">SAMN06265368_3855</name>
</gene>
<name>A0A285PG97_9HYPH</name>
<dbReference type="AlphaFoldDB" id="A0A285PG97"/>
<dbReference type="GO" id="GO:0005886">
    <property type="term" value="C:plasma membrane"/>
    <property type="evidence" value="ECO:0007669"/>
    <property type="project" value="TreeGrafter"/>
</dbReference>
<reference evidence="3 4" key="1">
    <citation type="submission" date="2017-09" db="EMBL/GenBank/DDBJ databases">
        <authorList>
            <person name="Ehlers B."/>
            <person name="Leendertz F.H."/>
        </authorList>
    </citation>
    <scope>NUCLEOTIDE SEQUENCE [LARGE SCALE GENOMIC DNA]</scope>
    <source>
        <strain evidence="3 4">DSM 18289</strain>
    </source>
</reference>
<dbReference type="GO" id="GO:0090313">
    <property type="term" value="P:regulation of protein targeting to membrane"/>
    <property type="evidence" value="ECO:0007669"/>
    <property type="project" value="TreeGrafter"/>
</dbReference>
<feature type="compositionally biased region" description="Low complexity" evidence="1">
    <location>
        <begin position="1005"/>
        <end position="1027"/>
    </location>
</feature>
<organism evidence="3 4">
    <name type="scientific">Cohaesibacter gelatinilyticus</name>
    <dbReference type="NCBI Taxonomy" id="372072"/>
    <lineage>
        <taxon>Bacteria</taxon>
        <taxon>Pseudomonadati</taxon>
        <taxon>Pseudomonadota</taxon>
        <taxon>Alphaproteobacteria</taxon>
        <taxon>Hyphomicrobiales</taxon>
        <taxon>Cohaesibacteraceae</taxon>
    </lineage>
</organism>
<dbReference type="PANTHER" id="PTHR30441">
    <property type="entry name" value="DUF748 DOMAIN-CONTAINING PROTEIN"/>
    <property type="match status" value="1"/>
</dbReference>
<evidence type="ECO:0000259" key="2">
    <source>
        <dbReference type="Pfam" id="PF05170"/>
    </source>
</evidence>
<feature type="domain" description="AsmA" evidence="2">
    <location>
        <begin position="1"/>
        <end position="161"/>
    </location>
</feature>
<feature type="domain" description="AsmA" evidence="2">
    <location>
        <begin position="645"/>
        <end position="884"/>
    </location>
</feature>
<accession>A0A285PG97</accession>
<dbReference type="EMBL" id="OBEL01000005">
    <property type="protein sequence ID" value="SNZ20745.1"/>
    <property type="molecule type" value="Genomic_DNA"/>
</dbReference>
<dbReference type="PANTHER" id="PTHR30441:SF4">
    <property type="entry name" value="PROTEIN ASMA"/>
    <property type="match status" value="1"/>
</dbReference>
<dbReference type="Proteomes" id="UP000219439">
    <property type="component" value="Unassembled WGS sequence"/>
</dbReference>
<proteinExistence type="predicted"/>
<keyword evidence="4" id="KW-1185">Reference proteome</keyword>
<dbReference type="InterPro" id="IPR007844">
    <property type="entry name" value="AsmA"/>
</dbReference>
<dbReference type="InterPro" id="IPR052894">
    <property type="entry name" value="AsmA-related"/>
</dbReference>
<feature type="region of interest" description="Disordered" evidence="1">
    <location>
        <begin position="343"/>
        <end position="363"/>
    </location>
</feature>
<evidence type="ECO:0000256" key="1">
    <source>
        <dbReference type="SAM" id="MobiDB-lite"/>
    </source>
</evidence>
<sequence length="1041" mass="109821">MRKILISLASLTGAVIVLLLVAPLFLSTDLLKEQVQTFVKDQTGMTLQIGGDVSLSLITGLELSAQTVSLQDQNNKPLFDVEELDFALALSPLLQGQADIRAITLNRPTFTLAQSKPSPKDDPIRALAEQQDQPANAGSSSSGDIDLSSLRVQRLSLRNASLVSLSETGETSVLLNQLDADLSIPDFNGPAILSGSLLFKDKELQLNGQIAHVSNAINGKETSLSLISSSDLHQLSLDANLALKSPTMLSGNLKLQSQKLKELLAWLSGSAPALHANTAQITTSIIAGQQEVQLRSIQGKLGEQGFSAAARFFTAQGAQNPLLRLAMDIDSLDLDQLLATSSTAKQQAGNTQASSSKDAGSSARNVPDLSALTAFDATLDLRAKQLITQGIQINKVKLLATLINGRMRANLDHAAVAKGSIGANLHGSVKDLIWEGSLKANKLDLPMLAKLAGQQSPAEGMVSADINFAARGLEPDILKKSANLAGEVNLTQGRISVPALQSAIPNRKSGVIDKLSLRARLQGLDKPLALSGRMNWNGETITYDSRIGLAEILANQAIPASVTLRSNPLNASLSGRFSPDNLSLNGSKIALSSPSSRALMGWLGQVVSKGTPNVPISVQSNLALSPSNTSLEQLSLSFGQSKGNGNLSINTAAKPVISASLAFNKLDITPLMGNGTEQGRTGSAASGSGSRKTSRSQAAPDNSPIDFSGLNAIDADLKLSANSLIAKDIVTGKVSLVARLKDGQLQASLDQLSLYEGTGTGGISLNAKAKPAQMSANFSLGQMQMAYFLRDAVGMKSLSGRGGTQLSLTTTGASRADLIRNLNGTTNLAIRDGQIRGINIPQMLRSLRGNILEGWASSSAQNTDFSSLQASFIIKNGIATNQDLQMLGPLVRMTGAGQIDLVHQRINYRATPKLVTKLRGQGGLVNADGVPIPIIIKGKLAKPRIYPDLPGILENPQAVLQGLRNLGGAGKAAAKGLQKLDKNISKELTKQGEKLGIDLNKFIRPKGQPNQQQGQQNTQPQKQQPVEQQLFNSITKGLFGN</sequence>
<dbReference type="Pfam" id="PF05170">
    <property type="entry name" value="AsmA"/>
    <property type="match status" value="2"/>
</dbReference>
<feature type="region of interest" description="Disordered" evidence="1">
    <location>
        <begin position="1003"/>
        <end position="1027"/>
    </location>
</feature>
<feature type="compositionally biased region" description="Low complexity" evidence="1">
    <location>
        <begin position="679"/>
        <end position="691"/>
    </location>
</feature>
<evidence type="ECO:0000313" key="4">
    <source>
        <dbReference type="Proteomes" id="UP000219439"/>
    </source>
</evidence>